<proteinExistence type="predicted"/>
<evidence type="ECO:0000313" key="1">
    <source>
        <dbReference type="EMBL" id="KAI0060346.1"/>
    </source>
</evidence>
<name>A0ACB8SWZ1_9AGAM</name>
<keyword evidence="2" id="KW-1185">Reference proteome</keyword>
<evidence type="ECO:0000313" key="2">
    <source>
        <dbReference type="Proteomes" id="UP000814140"/>
    </source>
</evidence>
<dbReference type="Proteomes" id="UP000814140">
    <property type="component" value="Unassembled WGS sequence"/>
</dbReference>
<organism evidence="1 2">
    <name type="scientific">Artomyces pyxidatus</name>
    <dbReference type="NCBI Taxonomy" id="48021"/>
    <lineage>
        <taxon>Eukaryota</taxon>
        <taxon>Fungi</taxon>
        <taxon>Dikarya</taxon>
        <taxon>Basidiomycota</taxon>
        <taxon>Agaricomycotina</taxon>
        <taxon>Agaricomycetes</taxon>
        <taxon>Russulales</taxon>
        <taxon>Auriscalpiaceae</taxon>
        <taxon>Artomyces</taxon>
    </lineage>
</organism>
<gene>
    <name evidence="1" type="ORF">BV25DRAFT_1955426</name>
</gene>
<reference evidence="1" key="2">
    <citation type="journal article" date="2022" name="New Phytol.">
        <title>Evolutionary transition to the ectomycorrhizal habit in the genomes of a hyperdiverse lineage of mushroom-forming fungi.</title>
        <authorList>
            <person name="Looney B."/>
            <person name="Miyauchi S."/>
            <person name="Morin E."/>
            <person name="Drula E."/>
            <person name="Courty P.E."/>
            <person name="Kohler A."/>
            <person name="Kuo A."/>
            <person name="LaButti K."/>
            <person name="Pangilinan J."/>
            <person name="Lipzen A."/>
            <person name="Riley R."/>
            <person name="Andreopoulos W."/>
            <person name="He G."/>
            <person name="Johnson J."/>
            <person name="Nolan M."/>
            <person name="Tritt A."/>
            <person name="Barry K.W."/>
            <person name="Grigoriev I.V."/>
            <person name="Nagy L.G."/>
            <person name="Hibbett D."/>
            <person name="Henrissat B."/>
            <person name="Matheny P.B."/>
            <person name="Labbe J."/>
            <person name="Martin F.M."/>
        </authorList>
    </citation>
    <scope>NUCLEOTIDE SEQUENCE</scope>
    <source>
        <strain evidence="1">HHB10654</strain>
    </source>
</reference>
<sequence length="137" mass="15460">MSTMYTPRSTGMIAIWEPTSAELEAAGINPNNADELDEYRALATFNKAVNYGRAYCDHKVEYCEKQRKEFKAVKQNIESEVGAFRDKIERITAAGKNTKTFIQSSERVLQEGMMTRPNEAKTSVEEENPGPVMQSEN</sequence>
<accession>A0ACB8SWZ1</accession>
<reference evidence="1" key="1">
    <citation type="submission" date="2021-03" db="EMBL/GenBank/DDBJ databases">
        <authorList>
            <consortium name="DOE Joint Genome Institute"/>
            <person name="Ahrendt S."/>
            <person name="Looney B.P."/>
            <person name="Miyauchi S."/>
            <person name="Morin E."/>
            <person name="Drula E."/>
            <person name="Courty P.E."/>
            <person name="Chicoki N."/>
            <person name="Fauchery L."/>
            <person name="Kohler A."/>
            <person name="Kuo A."/>
            <person name="Labutti K."/>
            <person name="Pangilinan J."/>
            <person name="Lipzen A."/>
            <person name="Riley R."/>
            <person name="Andreopoulos W."/>
            <person name="He G."/>
            <person name="Johnson J."/>
            <person name="Barry K.W."/>
            <person name="Grigoriev I.V."/>
            <person name="Nagy L."/>
            <person name="Hibbett D."/>
            <person name="Henrissat B."/>
            <person name="Matheny P.B."/>
            <person name="Labbe J."/>
            <person name="Martin F."/>
        </authorList>
    </citation>
    <scope>NUCLEOTIDE SEQUENCE</scope>
    <source>
        <strain evidence="1">HHB10654</strain>
    </source>
</reference>
<protein>
    <submittedName>
        <fullName evidence="1">Uncharacterized protein</fullName>
    </submittedName>
</protein>
<comment type="caution">
    <text evidence="1">The sequence shown here is derived from an EMBL/GenBank/DDBJ whole genome shotgun (WGS) entry which is preliminary data.</text>
</comment>
<dbReference type="EMBL" id="MU277219">
    <property type="protein sequence ID" value="KAI0060346.1"/>
    <property type="molecule type" value="Genomic_DNA"/>
</dbReference>